<organism evidence="2 3">
    <name type="scientific">Jiangella ureilytica</name>
    <dbReference type="NCBI Taxonomy" id="2530374"/>
    <lineage>
        <taxon>Bacteria</taxon>
        <taxon>Bacillati</taxon>
        <taxon>Actinomycetota</taxon>
        <taxon>Actinomycetes</taxon>
        <taxon>Jiangellales</taxon>
        <taxon>Jiangellaceae</taxon>
        <taxon>Jiangella</taxon>
    </lineage>
</organism>
<accession>A0A4R4S5R2</accession>
<feature type="domain" description="ISXO2-like transposase" evidence="1">
    <location>
        <begin position="143"/>
        <end position="286"/>
    </location>
</feature>
<sequence length="323" mass="35558">MVGVSGDHECRHPVAGADYPGTYQELLAWFPDNRACLEYLERLRWPDGFVCPRCGAGACWRTGKGLLMCAACGRQTSVTAGTIFHRTRTPLATWFAAIWFVTSQKNGVSALGLQRVLGFGSYETAWAWLHKLRRAMVRPDRDRLSGTVEVDEVMVGGVDVGTAGAGGDKVPVMVAVERSEGQRLGRMRAQIAAAPGTLQLVTFAAGVVEPGSTIHTDGARGLRRLADMGYTHHDTTGYDAADKSAVLPGVHLIASLLKRWIAGTLHHRVSTEQLPYYLHEYIFRFNRRTAHKRGLLFYRLLQQAVATDPHPLHDLQRLGDAGW</sequence>
<dbReference type="NCBIfam" id="NF033547">
    <property type="entry name" value="transpos_IS1595"/>
    <property type="match status" value="1"/>
</dbReference>
<dbReference type="InterPro" id="IPR024445">
    <property type="entry name" value="Tnp_ISXO2-like"/>
</dbReference>
<dbReference type="Pfam" id="PF12762">
    <property type="entry name" value="DDE_Tnp_IS1595"/>
    <property type="match status" value="1"/>
</dbReference>
<dbReference type="AlphaFoldDB" id="A0A4R4S5R2"/>
<dbReference type="Proteomes" id="UP000295621">
    <property type="component" value="Unassembled WGS sequence"/>
</dbReference>
<evidence type="ECO:0000313" key="3">
    <source>
        <dbReference type="Proteomes" id="UP000295621"/>
    </source>
</evidence>
<dbReference type="Pfam" id="PF12760">
    <property type="entry name" value="Zn_ribbon_IS1595"/>
    <property type="match status" value="1"/>
</dbReference>
<evidence type="ECO:0000259" key="1">
    <source>
        <dbReference type="SMART" id="SM01126"/>
    </source>
</evidence>
<dbReference type="OrthoDB" id="5365332at2"/>
<dbReference type="EMBL" id="SMKL01000001">
    <property type="protein sequence ID" value="TDC56922.1"/>
    <property type="molecule type" value="Genomic_DNA"/>
</dbReference>
<dbReference type="InterPro" id="IPR024442">
    <property type="entry name" value="Transposase_Zn_ribbon"/>
</dbReference>
<reference evidence="2 3" key="1">
    <citation type="submission" date="2019-02" db="EMBL/GenBank/DDBJ databases">
        <title>Draft genome sequences of novel Actinobacteria.</title>
        <authorList>
            <person name="Sahin N."/>
            <person name="Ay H."/>
            <person name="Saygin H."/>
        </authorList>
    </citation>
    <scope>NUCLEOTIDE SEQUENCE [LARGE SCALE GENOMIC DNA]</scope>
    <source>
        <strain evidence="2 3">KC603</strain>
    </source>
</reference>
<gene>
    <name evidence="2" type="ORF">E1212_00210</name>
</gene>
<evidence type="ECO:0000313" key="2">
    <source>
        <dbReference type="EMBL" id="TDC56922.1"/>
    </source>
</evidence>
<comment type="caution">
    <text evidence="2">The sequence shown here is derived from an EMBL/GenBank/DDBJ whole genome shotgun (WGS) entry which is preliminary data.</text>
</comment>
<keyword evidence="3" id="KW-1185">Reference proteome</keyword>
<dbReference type="SMART" id="SM01126">
    <property type="entry name" value="DDE_Tnp_IS1595"/>
    <property type="match status" value="1"/>
</dbReference>
<name>A0A4R4S5R2_9ACTN</name>
<protein>
    <submittedName>
        <fullName evidence="2">IS1595 family transposase</fullName>
    </submittedName>
</protein>
<proteinExistence type="predicted"/>